<gene>
    <name evidence="1" type="ORF">SAMN06297251_1426</name>
</gene>
<keyword evidence="2" id="KW-1185">Reference proteome</keyword>
<dbReference type="EMBL" id="FWXR01000042">
    <property type="protein sequence ID" value="SMD14493.1"/>
    <property type="molecule type" value="Genomic_DNA"/>
</dbReference>
<accession>A0A1W2EXR1</accession>
<dbReference type="Proteomes" id="UP000192656">
    <property type="component" value="Unassembled WGS sequence"/>
</dbReference>
<dbReference type="STRING" id="937218.SAMN06297251_1426"/>
<dbReference type="InterPro" id="IPR046574">
    <property type="entry name" value="DUF6634"/>
</dbReference>
<protein>
    <submittedName>
        <fullName evidence="1">Uncharacterized protein</fullName>
    </submittedName>
</protein>
<sequence>MRGSAYIAPGIPVGSEEDDIVRLERLATDLRRYAAGNGPTDAELAAAPLLTVVATVPDMSTMRIVGSVAGHPLCGSGNVMTSRIYAIDRSGSWARSYSRLYNIAPHSRWHQ</sequence>
<dbReference type="AlphaFoldDB" id="A0A1W2EXR1"/>
<reference evidence="1 2" key="1">
    <citation type="submission" date="2017-04" db="EMBL/GenBank/DDBJ databases">
        <authorList>
            <person name="Afonso C.L."/>
            <person name="Miller P.J."/>
            <person name="Scott M.A."/>
            <person name="Spackman E."/>
            <person name="Goraichik I."/>
            <person name="Dimitrov K.M."/>
            <person name="Suarez D.L."/>
            <person name="Swayne D.E."/>
        </authorList>
    </citation>
    <scope>NUCLEOTIDE SEQUENCE [LARGE SCALE GENOMIC DNA]</scope>
    <source>
        <strain evidence="1 2">CGMCC 1.10972</strain>
    </source>
</reference>
<evidence type="ECO:0000313" key="1">
    <source>
        <dbReference type="EMBL" id="SMD14493.1"/>
    </source>
</evidence>
<dbReference type="Pfam" id="PF20339">
    <property type="entry name" value="DUF6634"/>
    <property type="match status" value="1"/>
</dbReference>
<dbReference type="OrthoDB" id="7870532at2"/>
<proteinExistence type="predicted"/>
<name>A0A1W2EXR1_9HYPH</name>
<organism evidence="1 2">
    <name type="scientific">Fulvimarina manganoxydans</name>
    <dbReference type="NCBI Taxonomy" id="937218"/>
    <lineage>
        <taxon>Bacteria</taxon>
        <taxon>Pseudomonadati</taxon>
        <taxon>Pseudomonadota</taxon>
        <taxon>Alphaproteobacteria</taxon>
        <taxon>Hyphomicrobiales</taxon>
        <taxon>Aurantimonadaceae</taxon>
        <taxon>Fulvimarina</taxon>
    </lineage>
</organism>
<evidence type="ECO:0000313" key="2">
    <source>
        <dbReference type="Proteomes" id="UP000192656"/>
    </source>
</evidence>
<dbReference type="RefSeq" id="WP_084413121.1">
    <property type="nucleotide sequence ID" value="NZ_FWXR01000042.1"/>
</dbReference>